<evidence type="ECO:0000259" key="5">
    <source>
        <dbReference type="PROSITE" id="PS51462"/>
    </source>
</evidence>
<comment type="cofactor">
    <cofactor evidence="1">
        <name>Mg(2+)</name>
        <dbReference type="ChEBI" id="CHEBI:18420"/>
    </cofactor>
</comment>
<evidence type="ECO:0000313" key="7">
    <source>
        <dbReference type="Proteomes" id="UP001139502"/>
    </source>
</evidence>
<reference evidence="6" key="1">
    <citation type="submission" date="2022-06" db="EMBL/GenBank/DDBJ databases">
        <title>Rothia sp. isolated from sandalwood seedling.</title>
        <authorList>
            <person name="Tuikhar N."/>
            <person name="Kirdat K."/>
            <person name="Thorat V."/>
            <person name="Swetha P."/>
            <person name="Padma S."/>
            <person name="Sundararaj R."/>
            <person name="Yadav A."/>
        </authorList>
    </citation>
    <scope>NUCLEOTIDE SEQUENCE</scope>
    <source>
        <strain evidence="6">AR01</strain>
    </source>
</reference>
<keyword evidence="3 4" id="KW-0378">Hydrolase</keyword>
<organism evidence="6 7">
    <name type="scientific">Rothia santali</name>
    <dbReference type="NCBI Taxonomy" id="2949643"/>
    <lineage>
        <taxon>Bacteria</taxon>
        <taxon>Bacillati</taxon>
        <taxon>Actinomycetota</taxon>
        <taxon>Actinomycetes</taxon>
        <taxon>Micrococcales</taxon>
        <taxon>Micrococcaceae</taxon>
        <taxon>Rothia</taxon>
    </lineage>
</organism>
<dbReference type="InterPro" id="IPR000086">
    <property type="entry name" value="NUDIX_hydrolase_dom"/>
</dbReference>
<dbReference type="InterPro" id="IPR020084">
    <property type="entry name" value="NUDIX_hydrolase_CS"/>
</dbReference>
<gene>
    <name evidence="6" type="ORF">NBM05_08810</name>
</gene>
<accession>A0A9X2KLF5</accession>
<dbReference type="PANTHER" id="PTHR43046:SF2">
    <property type="entry name" value="8-OXO-DGTP DIPHOSPHATASE-RELATED"/>
    <property type="match status" value="1"/>
</dbReference>
<dbReference type="InterPro" id="IPR015797">
    <property type="entry name" value="NUDIX_hydrolase-like_dom_sf"/>
</dbReference>
<name>A0A9X2KLF5_9MICC</name>
<dbReference type="PANTHER" id="PTHR43046">
    <property type="entry name" value="GDP-MANNOSE MANNOSYL HYDROLASE"/>
    <property type="match status" value="1"/>
</dbReference>
<comment type="caution">
    <text evidence="6">The sequence shown here is derived from an EMBL/GenBank/DDBJ whole genome shotgun (WGS) entry which is preliminary data.</text>
</comment>
<evidence type="ECO:0000313" key="6">
    <source>
        <dbReference type="EMBL" id="MCP3426101.1"/>
    </source>
</evidence>
<evidence type="ECO:0000256" key="2">
    <source>
        <dbReference type="ARBA" id="ARBA00005582"/>
    </source>
</evidence>
<dbReference type="CDD" id="cd04690">
    <property type="entry name" value="NUDIX_Hydrolase"/>
    <property type="match status" value="1"/>
</dbReference>
<dbReference type="Proteomes" id="UP001139502">
    <property type="component" value="Unassembled WGS sequence"/>
</dbReference>
<evidence type="ECO:0000256" key="1">
    <source>
        <dbReference type="ARBA" id="ARBA00001946"/>
    </source>
</evidence>
<dbReference type="InterPro" id="IPR020476">
    <property type="entry name" value="Nudix_hydrolase"/>
</dbReference>
<dbReference type="GO" id="GO:0016787">
    <property type="term" value="F:hydrolase activity"/>
    <property type="evidence" value="ECO:0007669"/>
    <property type="project" value="UniProtKB-KW"/>
</dbReference>
<keyword evidence="7" id="KW-1185">Reference proteome</keyword>
<evidence type="ECO:0000256" key="3">
    <source>
        <dbReference type="ARBA" id="ARBA00022801"/>
    </source>
</evidence>
<comment type="similarity">
    <text evidence="2 4">Belongs to the Nudix hydrolase family.</text>
</comment>
<feature type="domain" description="Nudix hydrolase" evidence="5">
    <location>
        <begin position="1"/>
        <end position="138"/>
    </location>
</feature>
<dbReference type="AlphaFoldDB" id="A0A9X2KLF5"/>
<dbReference type="PRINTS" id="PR00502">
    <property type="entry name" value="NUDIXFAMILY"/>
</dbReference>
<dbReference type="Pfam" id="PF00293">
    <property type="entry name" value="NUDIX"/>
    <property type="match status" value="1"/>
</dbReference>
<dbReference type="SUPFAM" id="SSF55811">
    <property type="entry name" value="Nudix"/>
    <property type="match status" value="1"/>
</dbReference>
<dbReference type="RefSeq" id="WP_254166609.1">
    <property type="nucleotide sequence ID" value="NZ_JANAFB010000018.1"/>
</dbReference>
<dbReference type="PROSITE" id="PS51462">
    <property type="entry name" value="NUDIX"/>
    <property type="match status" value="1"/>
</dbReference>
<dbReference type="PROSITE" id="PS00893">
    <property type="entry name" value="NUDIX_BOX"/>
    <property type="match status" value="1"/>
</dbReference>
<evidence type="ECO:0000256" key="4">
    <source>
        <dbReference type="RuleBase" id="RU003476"/>
    </source>
</evidence>
<proteinExistence type="inferred from homology"/>
<dbReference type="Gene3D" id="3.90.79.10">
    <property type="entry name" value="Nucleoside Triphosphate Pyrophosphohydrolase"/>
    <property type="match status" value="1"/>
</dbReference>
<protein>
    <submittedName>
        <fullName evidence="6">NUDIX domain-containing protein</fullName>
    </submittedName>
</protein>
<sequence>MPVISVSAVVIQDSAGSVLTVRKRGTASFMFPGGKPEPGESALAAAAREVREELGLEVCLDDLHHLGRWETAAANEAGWDLVSEVFELRGTDGAVPDAGRILPRAEIEELRWINPLEGIGRPEVAPLTRECVFPYLIDRAAARR</sequence>
<dbReference type="EMBL" id="JANAFB010000018">
    <property type="protein sequence ID" value="MCP3426101.1"/>
    <property type="molecule type" value="Genomic_DNA"/>
</dbReference>